<dbReference type="InterPro" id="IPR014440">
    <property type="entry name" value="HCCAis_GSTk"/>
</dbReference>
<dbReference type="Gene3D" id="3.40.30.10">
    <property type="entry name" value="Glutaredoxin"/>
    <property type="match status" value="1"/>
</dbReference>
<dbReference type="PANTHER" id="PTHR42943:SF2">
    <property type="entry name" value="GLUTATHIONE S-TRANSFERASE KAPPA 1"/>
    <property type="match status" value="1"/>
</dbReference>
<dbReference type="InterPro" id="IPR036249">
    <property type="entry name" value="Thioredoxin-like_sf"/>
</dbReference>
<dbReference type="PANTHER" id="PTHR42943">
    <property type="entry name" value="GLUTATHIONE S-TRANSFERASE KAPPA"/>
    <property type="match status" value="1"/>
</dbReference>
<dbReference type="EC" id="2.5.1.18" evidence="2"/>
<evidence type="ECO:0000256" key="7">
    <source>
        <dbReference type="PIRSR" id="PIRSR006386-1"/>
    </source>
</evidence>
<evidence type="ECO:0000256" key="2">
    <source>
        <dbReference type="ARBA" id="ARBA00012452"/>
    </source>
</evidence>
<dbReference type="AlphaFoldDB" id="F8RKT7"/>
<dbReference type="FunFam" id="3.40.30.10:FF:000096">
    <property type="entry name" value="Glutathione S-transferase kappa"/>
    <property type="match status" value="1"/>
</dbReference>
<dbReference type="GO" id="GO:0005777">
    <property type="term" value="C:peroxisome"/>
    <property type="evidence" value="ECO:0007669"/>
    <property type="project" value="TreeGrafter"/>
</dbReference>
<dbReference type="Pfam" id="PF01323">
    <property type="entry name" value="DSBA"/>
    <property type="match status" value="1"/>
</dbReference>
<name>F8RKT7_PERNU</name>
<dbReference type="SUPFAM" id="SSF52833">
    <property type="entry name" value="Thioredoxin-like"/>
    <property type="match status" value="1"/>
</dbReference>
<dbReference type="GO" id="GO:0006749">
    <property type="term" value="P:glutathione metabolic process"/>
    <property type="evidence" value="ECO:0007669"/>
    <property type="project" value="TreeGrafter"/>
</dbReference>
<accession>F8RKT7</accession>
<dbReference type="GO" id="GO:0005739">
    <property type="term" value="C:mitochondrion"/>
    <property type="evidence" value="ECO:0007669"/>
    <property type="project" value="TreeGrafter"/>
</dbReference>
<dbReference type="GO" id="GO:0004602">
    <property type="term" value="F:glutathione peroxidase activity"/>
    <property type="evidence" value="ECO:0007669"/>
    <property type="project" value="TreeGrafter"/>
</dbReference>
<proteinExistence type="evidence at transcript level"/>
<comment type="similarity">
    <text evidence="1">Belongs to the GST superfamily. Kappa family.</text>
</comment>
<protein>
    <recommendedName>
        <fullName evidence="5">Glutathione S-transferase kappa 1</fullName>
        <ecNumber evidence="2">2.5.1.18</ecNumber>
    </recommendedName>
    <alternativeName>
        <fullName evidence="6">GST class-kappa</fullName>
    </alternativeName>
</protein>
<evidence type="ECO:0000256" key="3">
    <source>
        <dbReference type="ARBA" id="ARBA00022679"/>
    </source>
</evidence>
<dbReference type="EMBL" id="HM625730">
    <property type="protein sequence ID" value="AEI70673.1"/>
    <property type="molecule type" value="mRNA"/>
</dbReference>
<feature type="non-terminal residue" evidence="9">
    <location>
        <position position="228"/>
    </location>
</feature>
<organism evidence="9">
    <name type="scientific">Perinereis nuntia</name>
    <name type="common">Polychaete worm</name>
    <name type="synonym">Lycoris nuntia</name>
    <dbReference type="NCBI Taxonomy" id="460893"/>
    <lineage>
        <taxon>Eukaryota</taxon>
        <taxon>Metazoa</taxon>
        <taxon>Spiralia</taxon>
        <taxon>Lophotrochozoa</taxon>
        <taxon>Annelida</taxon>
        <taxon>Polychaeta</taxon>
        <taxon>Errantia</taxon>
        <taxon>Phyllodocida</taxon>
        <taxon>Nereididae</taxon>
        <taxon>Perinereis</taxon>
    </lineage>
</organism>
<comment type="catalytic activity">
    <reaction evidence="4">
        <text>RX + glutathione = an S-substituted glutathione + a halide anion + H(+)</text>
        <dbReference type="Rhea" id="RHEA:16437"/>
        <dbReference type="ChEBI" id="CHEBI:15378"/>
        <dbReference type="ChEBI" id="CHEBI:16042"/>
        <dbReference type="ChEBI" id="CHEBI:17792"/>
        <dbReference type="ChEBI" id="CHEBI:57925"/>
        <dbReference type="ChEBI" id="CHEBI:90779"/>
        <dbReference type="EC" id="2.5.1.18"/>
    </reaction>
</comment>
<evidence type="ECO:0000256" key="5">
    <source>
        <dbReference type="ARBA" id="ARBA00073833"/>
    </source>
</evidence>
<dbReference type="InterPro" id="IPR051924">
    <property type="entry name" value="GST_Kappa/NadH"/>
</dbReference>
<evidence type="ECO:0000256" key="4">
    <source>
        <dbReference type="ARBA" id="ARBA00047960"/>
    </source>
</evidence>
<feature type="active site" description="Nucleophile" evidence="7">
    <location>
        <position position="17"/>
    </location>
</feature>
<evidence type="ECO:0000256" key="6">
    <source>
        <dbReference type="ARBA" id="ARBA00083519"/>
    </source>
</evidence>
<dbReference type="PIRSF" id="PIRSF006386">
    <property type="entry name" value="HCCAis_GSTk"/>
    <property type="match status" value="1"/>
</dbReference>
<reference evidence="9" key="1">
    <citation type="submission" date="2010-06" db="EMBL/GenBank/DDBJ databases">
        <authorList>
            <person name="Won E.-J."/>
            <person name="Rhee J.-S."/>
            <person name="Lee J.-S."/>
        </authorList>
    </citation>
    <scope>NUCLEOTIDE SEQUENCE</scope>
    <source>
        <strain evidence="9">Pn_GST02</strain>
    </source>
</reference>
<evidence type="ECO:0000259" key="8">
    <source>
        <dbReference type="Pfam" id="PF01323"/>
    </source>
</evidence>
<feature type="domain" description="DSBA-like thioredoxin" evidence="8">
    <location>
        <begin position="8"/>
        <end position="211"/>
    </location>
</feature>
<evidence type="ECO:0000313" key="9">
    <source>
        <dbReference type="EMBL" id="AEI70673.1"/>
    </source>
</evidence>
<dbReference type="InterPro" id="IPR001853">
    <property type="entry name" value="DSBA-like_thioredoxin_dom"/>
</dbReference>
<evidence type="ECO:0000256" key="1">
    <source>
        <dbReference type="ARBA" id="ARBA00006494"/>
    </source>
</evidence>
<sequence length="228" mass="25517">MASKAKKTVEFFYDVVSPYSWVAFEVLCRYRNKWAMDVVFKPFFLGGVMQGAENKAPATNAFKAAYVHKDIDRVAEHYQIPIRHPQNFVEMAMIKGTLKTQRFLTAVSILSPQSVEDLSRALWIRIWNKDLDATETESLREAARSAGISDALSEALDRMNSAEVKGKLKAVTQEALDLKAFGAPIIVTTGKTGEKEMLFGSDRFPILADILGEKYVGPLTEYAQKSKL</sequence>
<keyword evidence="3" id="KW-0808">Transferase</keyword>
<dbReference type="GO" id="GO:0004364">
    <property type="term" value="F:glutathione transferase activity"/>
    <property type="evidence" value="ECO:0007669"/>
    <property type="project" value="UniProtKB-EC"/>
</dbReference>